<dbReference type="EMBL" id="BOPG01000017">
    <property type="protein sequence ID" value="GIJ55435.1"/>
    <property type="molecule type" value="Genomic_DNA"/>
</dbReference>
<keyword evidence="2" id="KW-1185">Reference proteome</keyword>
<proteinExistence type="predicted"/>
<protein>
    <submittedName>
        <fullName evidence="1">Uncharacterized protein</fullName>
    </submittedName>
</protein>
<reference evidence="1" key="1">
    <citation type="submission" date="2021-01" db="EMBL/GenBank/DDBJ databases">
        <title>Whole genome shotgun sequence of Virgisporangium aurantiacum NBRC 16421.</title>
        <authorList>
            <person name="Komaki H."/>
            <person name="Tamura T."/>
        </authorList>
    </citation>
    <scope>NUCLEOTIDE SEQUENCE</scope>
    <source>
        <strain evidence="1">NBRC 16421</strain>
    </source>
</reference>
<evidence type="ECO:0000313" key="1">
    <source>
        <dbReference type="EMBL" id="GIJ55435.1"/>
    </source>
</evidence>
<sequence>MTDPFVTEPPAPVMVPLAEPRPPTPAEAAVVTALVAHTGNAALRAQGESVTVVSTCSCGCASVGLRTDGPPLSTVDMLALSGLGRDDWFAVRASHDGTDVVVHVLSGRLGELEVYAGDGVAVPLPEPAGLTDVEVY</sequence>
<name>A0A8J4DY99_9ACTN</name>
<organism evidence="1 2">
    <name type="scientific">Virgisporangium aurantiacum</name>
    <dbReference type="NCBI Taxonomy" id="175570"/>
    <lineage>
        <taxon>Bacteria</taxon>
        <taxon>Bacillati</taxon>
        <taxon>Actinomycetota</taxon>
        <taxon>Actinomycetes</taxon>
        <taxon>Micromonosporales</taxon>
        <taxon>Micromonosporaceae</taxon>
        <taxon>Virgisporangium</taxon>
    </lineage>
</organism>
<evidence type="ECO:0000313" key="2">
    <source>
        <dbReference type="Proteomes" id="UP000612585"/>
    </source>
</evidence>
<accession>A0A8J4DY99</accession>
<comment type="caution">
    <text evidence="1">The sequence shown here is derived from an EMBL/GenBank/DDBJ whole genome shotgun (WGS) entry which is preliminary data.</text>
</comment>
<gene>
    <name evidence="1" type="ORF">Vau01_029510</name>
</gene>
<dbReference type="AlphaFoldDB" id="A0A8J4DY99"/>
<dbReference type="Proteomes" id="UP000612585">
    <property type="component" value="Unassembled WGS sequence"/>
</dbReference>